<dbReference type="Pfam" id="PF00271">
    <property type="entry name" value="Helicase_C"/>
    <property type="match status" value="1"/>
</dbReference>
<gene>
    <name evidence="8" type="ORF">ACFSBX_16180</name>
</gene>
<dbReference type="EC" id="3.6.4.-" evidence="8"/>
<dbReference type="AlphaFoldDB" id="A0ABD6CQN3"/>
<feature type="region of interest" description="Disordered" evidence="5">
    <location>
        <begin position="829"/>
        <end position="867"/>
    </location>
</feature>
<dbReference type="GO" id="GO:0005524">
    <property type="term" value="F:ATP binding"/>
    <property type="evidence" value="ECO:0007669"/>
    <property type="project" value="UniProtKB-KW"/>
</dbReference>
<evidence type="ECO:0000313" key="8">
    <source>
        <dbReference type="EMBL" id="MFD1600483.1"/>
    </source>
</evidence>
<dbReference type="GO" id="GO:0140097">
    <property type="term" value="F:catalytic activity, acting on DNA"/>
    <property type="evidence" value="ECO:0007669"/>
    <property type="project" value="UniProtKB-ARBA"/>
</dbReference>
<name>A0ABD6CQN3_9EURY</name>
<keyword evidence="9" id="KW-1185">Reference proteome</keyword>
<accession>A0ABD6CQN3</accession>
<dbReference type="InterPro" id="IPR027417">
    <property type="entry name" value="P-loop_NTPase"/>
</dbReference>
<comment type="caution">
    <text evidence="8">The sequence shown here is derived from an EMBL/GenBank/DDBJ whole genome shotgun (WGS) entry which is preliminary data.</text>
</comment>
<evidence type="ECO:0000256" key="1">
    <source>
        <dbReference type="ARBA" id="ARBA00022741"/>
    </source>
</evidence>
<dbReference type="InterPro" id="IPR014001">
    <property type="entry name" value="Helicase_ATP-bd"/>
</dbReference>
<dbReference type="GO" id="GO:0016787">
    <property type="term" value="F:hydrolase activity"/>
    <property type="evidence" value="ECO:0007669"/>
    <property type="project" value="UniProtKB-KW"/>
</dbReference>
<keyword evidence="1" id="KW-0547">Nucleotide-binding</keyword>
<evidence type="ECO:0000313" key="9">
    <source>
        <dbReference type="Proteomes" id="UP001597085"/>
    </source>
</evidence>
<dbReference type="PANTHER" id="PTHR11274">
    <property type="entry name" value="RAD25/XP-B DNA REPAIR HELICASE"/>
    <property type="match status" value="1"/>
</dbReference>
<dbReference type="InterPro" id="IPR050615">
    <property type="entry name" value="ATP-dep_DNA_Helicase"/>
</dbReference>
<dbReference type="EMBL" id="JBHUDK010000015">
    <property type="protein sequence ID" value="MFD1600483.1"/>
    <property type="molecule type" value="Genomic_DNA"/>
</dbReference>
<feature type="domain" description="Helicase C-terminal" evidence="7">
    <location>
        <begin position="653"/>
        <end position="839"/>
    </location>
</feature>
<dbReference type="SUPFAM" id="SSF52540">
    <property type="entry name" value="P-loop containing nucleoside triphosphate hydrolases"/>
    <property type="match status" value="2"/>
</dbReference>
<dbReference type="InterPro" id="IPR001650">
    <property type="entry name" value="Helicase_C-like"/>
</dbReference>
<dbReference type="PROSITE" id="PS51194">
    <property type="entry name" value="HELICASE_CTER"/>
    <property type="match status" value="1"/>
</dbReference>
<evidence type="ECO:0000256" key="3">
    <source>
        <dbReference type="ARBA" id="ARBA00022806"/>
    </source>
</evidence>
<dbReference type="RefSeq" id="WP_256422223.1">
    <property type="nucleotide sequence ID" value="NZ_JANHDI010000011.1"/>
</dbReference>
<dbReference type="GO" id="GO:0004386">
    <property type="term" value="F:helicase activity"/>
    <property type="evidence" value="ECO:0007669"/>
    <property type="project" value="UniProtKB-KW"/>
</dbReference>
<protein>
    <submittedName>
        <fullName evidence="8">DEAD/DEAH box helicase</fullName>
        <ecNumber evidence="8">3.6.4.-</ecNumber>
    </submittedName>
</protein>
<keyword evidence="3 8" id="KW-0347">Helicase</keyword>
<dbReference type="PROSITE" id="PS51192">
    <property type="entry name" value="HELICASE_ATP_BIND_1"/>
    <property type="match status" value="1"/>
</dbReference>
<organism evidence="8 9">
    <name type="scientific">Halobellus rarus</name>
    <dbReference type="NCBI Taxonomy" id="1126237"/>
    <lineage>
        <taxon>Archaea</taxon>
        <taxon>Methanobacteriati</taxon>
        <taxon>Methanobacteriota</taxon>
        <taxon>Stenosarchaea group</taxon>
        <taxon>Halobacteria</taxon>
        <taxon>Halobacteriales</taxon>
        <taxon>Haloferacaceae</taxon>
        <taxon>Halobellus</taxon>
    </lineage>
</organism>
<dbReference type="Proteomes" id="UP001597085">
    <property type="component" value="Unassembled WGS sequence"/>
</dbReference>
<dbReference type="Pfam" id="PF04851">
    <property type="entry name" value="ResIII"/>
    <property type="match status" value="1"/>
</dbReference>
<feature type="domain" description="Helicase ATP-binding" evidence="6">
    <location>
        <begin position="358"/>
        <end position="519"/>
    </location>
</feature>
<evidence type="ECO:0000259" key="6">
    <source>
        <dbReference type="PROSITE" id="PS51192"/>
    </source>
</evidence>
<dbReference type="SMART" id="SM00487">
    <property type="entry name" value="DEXDc"/>
    <property type="match status" value="1"/>
</dbReference>
<dbReference type="Gene3D" id="3.40.50.300">
    <property type="entry name" value="P-loop containing nucleotide triphosphate hydrolases"/>
    <property type="match status" value="2"/>
</dbReference>
<dbReference type="InterPro" id="IPR006935">
    <property type="entry name" value="Helicase/UvrB_N"/>
</dbReference>
<evidence type="ECO:0000256" key="2">
    <source>
        <dbReference type="ARBA" id="ARBA00022801"/>
    </source>
</evidence>
<evidence type="ECO:0000256" key="5">
    <source>
        <dbReference type="SAM" id="MobiDB-lite"/>
    </source>
</evidence>
<keyword evidence="2 8" id="KW-0378">Hydrolase</keyword>
<evidence type="ECO:0000259" key="7">
    <source>
        <dbReference type="PROSITE" id="PS51194"/>
    </source>
</evidence>
<evidence type="ECO:0000256" key="4">
    <source>
        <dbReference type="ARBA" id="ARBA00022840"/>
    </source>
</evidence>
<sequence length="962" mass="109198">MGRRFPPPLFGVEETAARARCFVDIAIASTEPLDKSEFVRRARSQLLKPDGEKYAEQYLRRIVSTYIQLGVLRQTQEGVTVHEFAHDWRSDELDFETFLWYAVKQSWALEGSFPEGIEGLYDIHHVVKQADEPVRRGTIRARLGEKYGYEFNDEGIRGYPQLLEGMGALRNREGGYETTNPERFSERFRNADILWQFEQWLKREGPNTSPPSDRVKRDLAKYYMYRESGGHSQHRQLLDTARREYLDESVLTDTSEPQLKRSETYVEQRRHRRELRDTICAEFDSFTPRALAGLSTTMLEQIAAADTEAAAMRAKASAGSGFSRATLEAMAPDRQAYTFPEAFELYDWQEDAATKWFTGEKTDSERGIAQVVTGAGKTVMALEVLRQWLADHSNGVVTVVVPTKVLLHQWLEELVETLGIPTDDIGWLGDGHNDGFEDGCRVLVSIVNSAVKNDSLSQTLRKADVNEHLLIADECHRYTGETFGKVFDCHRTASLGLSATPLSDPAADERSPEDEMLVANLGEIYYELSYDEGQRRGLIPDFRINYVGFELTDAEQMAYQRLTDAVVDAVTDIERQYQNRLYELSGSFSRKLQVIRNDADRATPAISDYFKYTQERRELVADAVARQAVTLELLEESVANEQKAIVFQERIEQLERMVAPKETRGRDARTGEITETDVDRAQLYERYPALKRIDEKLEELFFTASYRPVMYHSGHRNKAWNDFAIEWFSDDGFANVMLSVKALIEGVDVPSADMGIVRVSSGSVRQRIQTLGRILRTGEDPNKQAELFVLYARDTVDASIFERYDWREELSQAEVRHLTWETEEDAITGHLRPATDNEIPDPPTSQTIPEPEELAQGDPYPGPSEGFEFSVDAEGRPFTRTQDGRKFIASESYQNIASFIYTEKGGGSVTVNEANHAVTYLGESLVFVGIVEDPTDIEYEQNSAGSLIEESDFSLDEIGDSF</sequence>
<reference evidence="8 9" key="1">
    <citation type="journal article" date="2019" name="Int. J. Syst. Evol. Microbiol.">
        <title>The Global Catalogue of Microorganisms (GCM) 10K type strain sequencing project: providing services to taxonomists for standard genome sequencing and annotation.</title>
        <authorList>
            <consortium name="The Broad Institute Genomics Platform"/>
            <consortium name="The Broad Institute Genome Sequencing Center for Infectious Disease"/>
            <person name="Wu L."/>
            <person name="Ma J."/>
        </authorList>
    </citation>
    <scope>NUCLEOTIDE SEQUENCE [LARGE SCALE GENOMIC DNA]</scope>
    <source>
        <strain evidence="8 9">CGMCC 1.12121</strain>
    </source>
</reference>
<dbReference type="SMART" id="SM00490">
    <property type="entry name" value="HELICc"/>
    <property type="match status" value="1"/>
</dbReference>
<keyword evidence="4" id="KW-0067">ATP-binding</keyword>
<proteinExistence type="predicted"/>
<dbReference type="PANTHER" id="PTHR11274:SF0">
    <property type="entry name" value="GENERAL TRANSCRIPTION AND DNA REPAIR FACTOR IIH HELICASE SUBUNIT XPB"/>
    <property type="match status" value="1"/>
</dbReference>